<dbReference type="AlphaFoldDB" id="A0A512RKV6"/>
<dbReference type="PROSITE" id="PS00194">
    <property type="entry name" value="THIOREDOXIN_1"/>
    <property type="match status" value="1"/>
</dbReference>
<evidence type="ECO:0000313" key="11">
    <source>
        <dbReference type="Proteomes" id="UP000321436"/>
    </source>
</evidence>
<dbReference type="PANTHER" id="PTHR42852:SF6">
    <property type="entry name" value="THIOL:DISULFIDE INTERCHANGE PROTEIN DSBE"/>
    <property type="match status" value="1"/>
</dbReference>
<evidence type="ECO:0000256" key="3">
    <source>
        <dbReference type="ARBA" id="ARBA00022559"/>
    </source>
</evidence>
<sequence length="400" mass="44236">MKHFSLVAAACLLQAATARAQSFTLTGTVEGKPTGYVYLSYDAGAGDYKMDSAQLQQGRFTFKGTIDGPSMSSLFLERPSQMSFNEDVASLFLEPGNMTASLQKGKMKEATLKGSKAQEDMNKLNAARKPVMVNLAPLSASYNKQNLAYIEARKAKKDSATLAGMLNELEEIKEKMEPYYEKMNAIDKDFIEKNPASFASAYLLRFRIGSMKLPEAEASYNRMPPAVQQSAFGKEIKKELEGLRGGSPGSQAYVFSKTDINGQPLSLNDYKGKYVLVDFWASWCVPCRKGNPHLKALYAKYKDKGLEIIGISDDDGRPDAWKKAVAQDGIGHWKHVLRGLDMQKRQRKEPNPEDISDYYGIHSLPTKILIDPKGMIIGRYGGGGENDEAMDKKLAEVMGN</sequence>
<dbReference type="InterPro" id="IPR000889">
    <property type="entry name" value="Glutathione_peroxidase"/>
</dbReference>
<accession>A0A512RKV6</accession>
<dbReference type="InterPro" id="IPR000866">
    <property type="entry name" value="AhpC/TSA"/>
</dbReference>
<dbReference type="CDD" id="cd02966">
    <property type="entry name" value="TlpA_like_family"/>
    <property type="match status" value="1"/>
</dbReference>
<dbReference type="Proteomes" id="UP000321436">
    <property type="component" value="Unassembled WGS sequence"/>
</dbReference>
<dbReference type="InterPro" id="IPR050553">
    <property type="entry name" value="Thioredoxin_ResA/DsbE_sf"/>
</dbReference>
<keyword evidence="6" id="KW-1015">Disulfide bond</keyword>
<feature type="chain" id="PRO_5021900830" evidence="8">
    <location>
        <begin position="21"/>
        <end position="400"/>
    </location>
</feature>
<evidence type="ECO:0000313" key="10">
    <source>
        <dbReference type="EMBL" id="GEP96292.1"/>
    </source>
</evidence>
<proteinExistence type="inferred from homology"/>
<comment type="subcellular location">
    <subcellularLocation>
        <location evidence="1">Cell envelope</location>
    </subcellularLocation>
</comment>
<evidence type="ECO:0000256" key="7">
    <source>
        <dbReference type="ARBA" id="ARBA00023284"/>
    </source>
</evidence>
<organism evidence="10 11">
    <name type="scientific">Chitinophaga cymbidii</name>
    <dbReference type="NCBI Taxonomy" id="1096750"/>
    <lineage>
        <taxon>Bacteria</taxon>
        <taxon>Pseudomonadati</taxon>
        <taxon>Bacteroidota</taxon>
        <taxon>Chitinophagia</taxon>
        <taxon>Chitinophagales</taxon>
        <taxon>Chitinophagaceae</taxon>
        <taxon>Chitinophaga</taxon>
    </lineage>
</organism>
<evidence type="ECO:0000256" key="6">
    <source>
        <dbReference type="ARBA" id="ARBA00023157"/>
    </source>
</evidence>
<dbReference type="GO" id="GO:0017004">
    <property type="term" value="P:cytochrome complex assembly"/>
    <property type="evidence" value="ECO:0007669"/>
    <property type="project" value="UniProtKB-KW"/>
</dbReference>
<dbReference type="Pfam" id="PF00578">
    <property type="entry name" value="AhpC-TSA"/>
    <property type="match status" value="1"/>
</dbReference>
<evidence type="ECO:0000256" key="5">
    <source>
        <dbReference type="ARBA" id="ARBA00023002"/>
    </source>
</evidence>
<keyword evidence="8" id="KW-0732">Signal</keyword>
<comment type="caution">
    <text evidence="10">The sequence shown here is derived from an EMBL/GenBank/DDBJ whole genome shotgun (WGS) entry which is preliminary data.</text>
</comment>
<dbReference type="InterPro" id="IPR025380">
    <property type="entry name" value="DUF4369"/>
</dbReference>
<dbReference type="OrthoDB" id="750178at2"/>
<dbReference type="GO" id="GO:0004601">
    <property type="term" value="F:peroxidase activity"/>
    <property type="evidence" value="ECO:0007669"/>
    <property type="project" value="UniProtKB-KW"/>
</dbReference>
<comment type="similarity">
    <text evidence="2">Belongs to the glutathione peroxidase family.</text>
</comment>
<evidence type="ECO:0000256" key="8">
    <source>
        <dbReference type="SAM" id="SignalP"/>
    </source>
</evidence>
<dbReference type="PANTHER" id="PTHR42852">
    <property type="entry name" value="THIOL:DISULFIDE INTERCHANGE PROTEIN DSBE"/>
    <property type="match status" value="1"/>
</dbReference>
<dbReference type="InterPro" id="IPR036249">
    <property type="entry name" value="Thioredoxin-like_sf"/>
</dbReference>
<name>A0A512RKV6_9BACT</name>
<keyword evidence="4" id="KW-0201">Cytochrome c-type biogenesis</keyword>
<keyword evidence="3" id="KW-0575">Peroxidase</keyword>
<evidence type="ECO:0000256" key="4">
    <source>
        <dbReference type="ARBA" id="ARBA00022748"/>
    </source>
</evidence>
<feature type="signal peptide" evidence="8">
    <location>
        <begin position="1"/>
        <end position="20"/>
    </location>
</feature>
<dbReference type="PROSITE" id="PS51355">
    <property type="entry name" value="GLUTATHIONE_PEROXID_3"/>
    <property type="match status" value="1"/>
</dbReference>
<keyword evidence="5" id="KW-0560">Oxidoreductase</keyword>
<dbReference type="Gene3D" id="3.40.30.10">
    <property type="entry name" value="Glutaredoxin"/>
    <property type="match status" value="1"/>
</dbReference>
<dbReference type="InterPro" id="IPR017937">
    <property type="entry name" value="Thioredoxin_CS"/>
</dbReference>
<keyword evidence="7" id="KW-0676">Redox-active center</keyword>
<dbReference type="InterPro" id="IPR013766">
    <property type="entry name" value="Thioredoxin_domain"/>
</dbReference>
<feature type="domain" description="Thioredoxin" evidence="9">
    <location>
        <begin position="246"/>
        <end position="399"/>
    </location>
</feature>
<dbReference type="GO" id="GO:0006979">
    <property type="term" value="P:response to oxidative stress"/>
    <property type="evidence" value="ECO:0007669"/>
    <property type="project" value="InterPro"/>
</dbReference>
<keyword evidence="11" id="KW-1185">Reference proteome</keyword>
<evidence type="ECO:0000256" key="1">
    <source>
        <dbReference type="ARBA" id="ARBA00004196"/>
    </source>
</evidence>
<protein>
    <submittedName>
        <fullName evidence="10">Thiol:disulfide interchange protein</fullName>
    </submittedName>
</protein>
<reference evidence="10 11" key="1">
    <citation type="submission" date="2019-07" db="EMBL/GenBank/DDBJ databases">
        <title>Whole genome shotgun sequence of Chitinophaga cymbidii NBRC 109752.</title>
        <authorList>
            <person name="Hosoyama A."/>
            <person name="Uohara A."/>
            <person name="Ohji S."/>
            <person name="Ichikawa N."/>
        </authorList>
    </citation>
    <scope>NUCLEOTIDE SEQUENCE [LARGE SCALE GENOMIC DNA]</scope>
    <source>
        <strain evidence="10 11">NBRC 109752</strain>
    </source>
</reference>
<dbReference type="PROSITE" id="PS51352">
    <property type="entry name" value="THIOREDOXIN_2"/>
    <property type="match status" value="1"/>
</dbReference>
<gene>
    <name evidence="10" type="ORF">CCY01nite_25520</name>
</gene>
<dbReference type="GO" id="GO:0030313">
    <property type="term" value="C:cell envelope"/>
    <property type="evidence" value="ECO:0007669"/>
    <property type="project" value="UniProtKB-SubCell"/>
</dbReference>
<dbReference type="SUPFAM" id="SSF52833">
    <property type="entry name" value="Thioredoxin-like"/>
    <property type="match status" value="1"/>
</dbReference>
<dbReference type="Pfam" id="PF14289">
    <property type="entry name" value="DUF4369"/>
    <property type="match status" value="1"/>
</dbReference>
<dbReference type="RefSeq" id="WP_146862057.1">
    <property type="nucleotide sequence ID" value="NZ_BKAU01000002.1"/>
</dbReference>
<dbReference type="EMBL" id="BKAU01000002">
    <property type="protein sequence ID" value="GEP96292.1"/>
    <property type="molecule type" value="Genomic_DNA"/>
</dbReference>
<evidence type="ECO:0000256" key="2">
    <source>
        <dbReference type="ARBA" id="ARBA00006926"/>
    </source>
</evidence>
<evidence type="ECO:0000259" key="9">
    <source>
        <dbReference type="PROSITE" id="PS51352"/>
    </source>
</evidence>